<keyword evidence="1" id="KW-0472">Membrane</keyword>
<feature type="transmembrane region" description="Helical" evidence="1">
    <location>
        <begin position="38"/>
        <end position="58"/>
    </location>
</feature>
<sequence>MDNLVLKDPDEVTKEILDFLKQITEENRKTSIRQFRSNLLLTILVIIITALPIILNYIDDQKSQDILQNQKLTKLIEIQEEQNKLLSETIYNQNILLSLKQSDTLNALSN</sequence>
<dbReference type="Proteomes" id="UP000029221">
    <property type="component" value="Unassembled WGS sequence"/>
</dbReference>
<dbReference type="EMBL" id="BBML01000005">
    <property type="protein sequence ID" value="GAK97217.1"/>
    <property type="molecule type" value="Genomic_DNA"/>
</dbReference>
<evidence type="ECO:0000313" key="3">
    <source>
        <dbReference type="Proteomes" id="UP000029221"/>
    </source>
</evidence>
<accession>A0A090Q4T5</accession>
<keyword evidence="3" id="KW-1185">Reference proteome</keyword>
<name>A0A090Q4T5_9FLAO</name>
<comment type="caution">
    <text evidence="2">The sequence shown here is derived from an EMBL/GenBank/DDBJ whole genome shotgun (WGS) entry which is preliminary data.</text>
</comment>
<keyword evidence="1" id="KW-0812">Transmembrane</keyword>
<reference evidence="2" key="1">
    <citation type="journal article" date="2014" name="Genome Announc.">
        <title>Draft Genome Sequences of Marine Flavobacterium Nonlabens Strains NR17, NR24, NR27, NR32, NR33, and Ara13.</title>
        <authorList>
            <person name="Nakanishi M."/>
            <person name="Meirelles P."/>
            <person name="Suzuki R."/>
            <person name="Takatani N."/>
            <person name="Mino S."/>
            <person name="Suda W."/>
            <person name="Oshima K."/>
            <person name="Hattori M."/>
            <person name="Ohkuma M."/>
            <person name="Hosokawa M."/>
            <person name="Miyashita K."/>
            <person name="Thompson F.L."/>
            <person name="Niwa A."/>
            <person name="Sawabe T."/>
            <person name="Sawabe T."/>
        </authorList>
    </citation>
    <scope>NUCLEOTIDE SEQUENCE [LARGE SCALE GENOMIC DNA]</scope>
    <source>
        <strain evidence="2">JCM 19294</strain>
    </source>
</reference>
<evidence type="ECO:0000256" key="1">
    <source>
        <dbReference type="SAM" id="Phobius"/>
    </source>
</evidence>
<protein>
    <submittedName>
        <fullName evidence="2">Uncharacterized protein</fullName>
    </submittedName>
</protein>
<organism evidence="2 3">
    <name type="scientific">Nonlabens tegetincola</name>
    <dbReference type="NCBI Taxonomy" id="323273"/>
    <lineage>
        <taxon>Bacteria</taxon>
        <taxon>Pseudomonadati</taxon>
        <taxon>Bacteroidota</taxon>
        <taxon>Flavobacteriia</taxon>
        <taxon>Flavobacteriales</taxon>
        <taxon>Flavobacteriaceae</taxon>
        <taxon>Nonlabens</taxon>
    </lineage>
</organism>
<dbReference type="AlphaFoldDB" id="A0A090Q4T5"/>
<gene>
    <name evidence="2" type="ORF">JCM19294_1263</name>
</gene>
<evidence type="ECO:0000313" key="2">
    <source>
        <dbReference type="EMBL" id="GAK97217.1"/>
    </source>
</evidence>
<proteinExistence type="predicted"/>
<keyword evidence="1" id="KW-1133">Transmembrane helix</keyword>